<feature type="region of interest" description="Disordered" evidence="1">
    <location>
        <begin position="24"/>
        <end position="48"/>
    </location>
</feature>
<reference evidence="2 3" key="1">
    <citation type="submission" date="2015-09" db="EMBL/GenBank/DDBJ databases">
        <title>Trachymyrmex cornetzi WGS genome.</title>
        <authorList>
            <person name="Nygaard S."/>
            <person name="Hu H."/>
            <person name="Boomsma J."/>
            <person name="Zhang G."/>
        </authorList>
    </citation>
    <scope>NUCLEOTIDE SEQUENCE [LARGE SCALE GENOMIC DNA]</scope>
    <source>
        <strain evidence="2">Tcor2-1</strain>
        <tissue evidence="2">Whole body</tissue>
    </source>
</reference>
<evidence type="ECO:0000256" key="1">
    <source>
        <dbReference type="SAM" id="MobiDB-lite"/>
    </source>
</evidence>
<organism evidence="2 3">
    <name type="scientific">Trachymyrmex cornetzi</name>
    <dbReference type="NCBI Taxonomy" id="471704"/>
    <lineage>
        <taxon>Eukaryota</taxon>
        <taxon>Metazoa</taxon>
        <taxon>Ecdysozoa</taxon>
        <taxon>Arthropoda</taxon>
        <taxon>Hexapoda</taxon>
        <taxon>Insecta</taxon>
        <taxon>Pterygota</taxon>
        <taxon>Neoptera</taxon>
        <taxon>Endopterygota</taxon>
        <taxon>Hymenoptera</taxon>
        <taxon>Apocrita</taxon>
        <taxon>Aculeata</taxon>
        <taxon>Formicoidea</taxon>
        <taxon>Formicidae</taxon>
        <taxon>Myrmicinae</taxon>
        <taxon>Trachymyrmex</taxon>
    </lineage>
</organism>
<name>A0A195E640_9HYME</name>
<dbReference type="AlphaFoldDB" id="A0A195E640"/>
<keyword evidence="3" id="KW-1185">Reference proteome</keyword>
<gene>
    <name evidence="2" type="ORF">ALC57_07045</name>
</gene>
<protein>
    <submittedName>
        <fullName evidence="2">Uncharacterized protein</fullName>
    </submittedName>
</protein>
<accession>A0A195E640</accession>
<evidence type="ECO:0000313" key="2">
    <source>
        <dbReference type="EMBL" id="KYN20556.1"/>
    </source>
</evidence>
<evidence type="ECO:0000313" key="3">
    <source>
        <dbReference type="Proteomes" id="UP000078492"/>
    </source>
</evidence>
<dbReference type="Proteomes" id="UP000078492">
    <property type="component" value="Unassembled WGS sequence"/>
</dbReference>
<dbReference type="EMBL" id="KQ979592">
    <property type="protein sequence ID" value="KYN20556.1"/>
    <property type="molecule type" value="Genomic_DNA"/>
</dbReference>
<proteinExistence type="predicted"/>
<sequence>MPDALSLREDKSFDGAREASRCSSRSRHGWTTAASSMKRDTMSTMGGSALSADRSVPNIGLFVFIRVPDVLTVIRAERSCEVIFGPSCDVRDARTDTKKSRIWQDYLETPVTILPGNLEWCGHVRHNRTGCVWTYGMRTIKLGWPDLPQSILSKSFLISYPL</sequence>